<accession>A0A517WCZ3</accession>
<reference evidence="1 2" key="1">
    <citation type="submission" date="2019-02" db="EMBL/GenBank/DDBJ databases">
        <title>Deep-cultivation of Planctomycetes and their phenomic and genomic characterization uncovers novel biology.</title>
        <authorList>
            <person name="Wiegand S."/>
            <person name="Jogler M."/>
            <person name="Boedeker C."/>
            <person name="Pinto D."/>
            <person name="Vollmers J."/>
            <person name="Rivas-Marin E."/>
            <person name="Kohn T."/>
            <person name="Peeters S.H."/>
            <person name="Heuer A."/>
            <person name="Rast P."/>
            <person name="Oberbeckmann S."/>
            <person name="Bunk B."/>
            <person name="Jeske O."/>
            <person name="Meyerdierks A."/>
            <person name="Storesund J.E."/>
            <person name="Kallscheuer N."/>
            <person name="Luecker S."/>
            <person name="Lage O.M."/>
            <person name="Pohl T."/>
            <person name="Merkel B.J."/>
            <person name="Hornburger P."/>
            <person name="Mueller R.-W."/>
            <person name="Bruemmer F."/>
            <person name="Labrenz M."/>
            <person name="Spormann A.M."/>
            <person name="Op den Camp H."/>
            <person name="Overmann J."/>
            <person name="Amann R."/>
            <person name="Jetten M.S.M."/>
            <person name="Mascher T."/>
            <person name="Medema M.H."/>
            <person name="Devos D.P."/>
            <person name="Kaster A.-K."/>
            <person name="Ovreas L."/>
            <person name="Rohde M."/>
            <person name="Galperin M.Y."/>
            <person name="Jogler C."/>
        </authorList>
    </citation>
    <scope>NUCLEOTIDE SEQUENCE [LARGE SCALE GENOMIC DNA]</scope>
    <source>
        <strain evidence="1 2">V6</strain>
    </source>
</reference>
<organism evidence="1 2">
    <name type="scientific">Gimesia chilikensis</name>
    <dbReference type="NCBI Taxonomy" id="2605989"/>
    <lineage>
        <taxon>Bacteria</taxon>
        <taxon>Pseudomonadati</taxon>
        <taxon>Planctomycetota</taxon>
        <taxon>Planctomycetia</taxon>
        <taxon>Planctomycetales</taxon>
        <taxon>Planctomycetaceae</taxon>
        <taxon>Gimesia</taxon>
    </lineage>
</organism>
<sequence>MIIPGRDPIQLIEDKRRKRRADKSLYENSNIDGMTPEDFRMMLLRRIALGCSVPPEAYVDLEKDRR</sequence>
<protein>
    <submittedName>
        <fullName evidence="1">Uncharacterized protein</fullName>
    </submittedName>
</protein>
<dbReference type="EMBL" id="CP036347">
    <property type="protein sequence ID" value="QDU03126.1"/>
    <property type="molecule type" value="Genomic_DNA"/>
</dbReference>
<evidence type="ECO:0000313" key="1">
    <source>
        <dbReference type="EMBL" id="QDU03126.1"/>
    </source>
</evidence>
<evidence type="ECO:0000313" key="2">
    <source>
        <dbReference type="Proteomes" id="UP000320722"/>
    </source>
</evidence>
<proteinExistence type="predicted"/>
<gene>
    <name evidence="1" type="ORF">V6x_28380</name>
</gene>
<dbReference type="Proteomes" id="UP000320722">
    <property type="component" value="Chromosome"/>
</dbReference>
<dbReference type="AlphaFoldDB" id="A0A517WCZ3"/>
<name>A0A517WCZ3_9PLAN</name>